<evidence type="ECO:0000256" key="2">
    <source>
        <dbReference type="ARBA" id="ARBA00022747"/>
    </source>
</evidence>
<dbReference type="PANTHER" id="PTHR30408:SF12">
    <property type="entry name" value="TYPE I RESTRICTION ENZYME MJAVIII SPECIFICITY SUBUNIT"/>
    <property type="match status" value="1"/>
</dbReference>
<comment type="caution">
    <text evidence="5">The sequence shown here is derived from an EMBL/GenBank/DDBJ whole genome shotgun (WGS) entry which is preliminary data.</text>
</comment>
<feature type="domain" description="Type I restriction modification DNA specificity" evidence="4">
    <location>
        <begin position="204"/>
        <end position="346"/>
    </location>
</feature>
<dbReference type="Gene3D" id="1.10.287.1120">
    <property type="entry name" value="Bipartite methylase S protein"/>
    <property type="match status" value="1"/>
</dbReference>
<keyword evidence="5" id="KW-0255">Endonuclease</keyword>
<organism evidence="5 6">
    <name type="scientific">Nocardia cyriacigeorgica</name>
    <dbReference type="NCBI Taxonomy" id="135487"/>
    <lineage>
        <taxon>Bacteria</taxon>
        <taxon>Bacillati</taxon>
        <taxon>Actinomycetota</taxon>
        <taxon>Actinomycetes</taxon>
        <taxon>Mycobacteriales</taxon>
        <taxon>Nocardiaceae</taxon>
        <taxon>Nocardia</taxon>
    </lineage>
</organism>
<dbReference type="PANTHER" id="PTHR30408">
    <property type="entry name" value="TYPE-1 RESTRICTION ENZYME ECOKI SPECIFICITY PROTEIN"/>
    <property type="match status" value="1"/>
</dbReference>
<sequence>MTVAEPKPLGQLLLRSPRYGINAAAVPLGLGLPTYIRITDIDDSGRFAPDPKVGVSHPKSSDYRMRAGELVFARTGASVGKSYLYDPRDGELVYAGFLINVAPDPTRLNPKYLSLFAQSKDYWDWIARTSVRSGQPGVNGQEYAQLPVPLPDIEVQNAIANAFTDVDNLIGALERKIAKKHAIKQGMMQQLLTGRTRLPGYTGEWAECHLGDVLAVRHGRNQRSVESPSGTVPILATGGQIGWADRPLYSEPSVLIGRKGTIDRPQYQDRPFWTVDTLFYTEISTKADPRFLFYLFQTIDWRSMNEASGVPSLSSTRIESVEVRLPGLAEQKAVREVLDDADVETTVLRARLAKARAIKTGMMQQLLTGRTRLPVEAAS</sequence>
<dbReference type="CDD" id="cd17288">
    <property type="entry name" value="RMtype1_S_LlaAI06ORF1089P_TRD1-CR1_like"/>
    <property type="match status" value="1"/>
</dbReference>
<keyword evidence="3" id="KW-0238">DNA-binding</keyword>
<dbReference type="AlphaFoldDB" id="A0A6P1CTA7"/>
<gene>
    <name evidence="5" type="ORF">GV791_25000</name>
</gene>
<dbReference type="SUPFAM" id="SSF116734">
    <property type="entry name" value="DNA methylase specificity domain"/>
    <property type="match status" value="2"/>
</dbReference>
<dbReference type="Pfam" id="PF01420">
    <property type="entry name" value="Methylase_S"/>
    <property type="match status" value="2"/>
</dbReference>
<dbReference type="InterPro" id="IPR044946">
    <property type="entry name" value="Restrct_endonuc_typeI_TRD_sf"/>
</dbReference>
<dbReference type="InterPro" id="IPR052021">
    <property type="entry name" value="Type-I_RS_S_subunit"/>
</dbReference>
<evidence type="ECO:0000259" key="4">
    <source>
        <dbReference type="Pfam" id="PF01420"/>
    </source>
</evidence>
<keyword evidence="2" id="KW-0680">Restriction system</keyword>
<proteinExistence type="inferred from homology"/>
<feature type="domain" description="Type I restriction modification DNA specificity" evidence="4">
    <location>
        <begin position="60"/>
        <end position="177"/>
    </location>
</feature>
<evidence type="ECO:0000256" key="1">
    <source>
        <dbReference type="ARBA" id="ARBA00010923"/>
    </source>
</evidence>
<name>A0A6P1CTA7_9NOCA</name>
<dbReference type="Proteomes" id="UP000471166">
    <property type="component" value="Unassembled WGS sequence"/>
</dbReference>
<keyword evidence="5" id="KW-0378">Hydrolase</keyword>
<dbReference type="CDD" id="cd17521">
    <property type="entry name" value="RMtype1_S_Sau13435ORF2165P_TRD2-CR2_like"/>
    <property type="match status" value="1"/>
</dbReference>
<accession>A0A6P1CTA7</accession>
<dbReference type="GO" id="GO:0004519">
    <property type="term" value="F:endonuclease activity"/>
    <property type="evidence" value="ECO:0007669"/>
    <property type="project" value="UniProtKB-KW"/>
</dbReference>
<dbReference type="InterPro" id="IPR000055">
    <property type="entry name" value="Restrct_endonuc_typeI_TRD"/>
</dbReference>
<dbReference type="Gene3D" id="3.90.220.20">
    <property type="entry name" value="DNA methylase specificity domains"/>
    <property type="match status" value="2"/>
</dbReference>
<keyword evidence="5" id="KW-0540">Nuclease</keyword>
<dbReference type="EMBL" id="JAAGVB010000053">
    <property type="protein sequence ID" value="NEW35800.1"/>
    <property type="molecule type" value="Genomic_DNA"/>
</dbReference>
<dbReference type="RefSeq" id="WP_163847094.1">
    <property type="nucleotide sequence ID" value="NZ_JAAGVB010000053.1"/>
</dbReference>
<evidence type="ECO:0000256" key="3">
    <source>
        <dbReference type="ARBA" id="ARBA00023125"/>
    </source>
</evidence>
<protein>
    <submittedName>
        <fullName evidence="5">Restriction endonuclease subunit S</fullName>
    </submittedName>
</protein>
<reference evidence="5 6" key="1">
    <citation type="submission" date="2020-01" db="EMBL/GenBank/DDBJ databases">
        <title>Genetics and antimicrobial susceptibilities of Nocardia species isolated from the soil; a comparison with species isolated from humans.</title>
        <authorList>
            <person name="Carrasco G."/>
            <person name="Monzon S."/>
            <person name="Sansegundo M."/>
            <person name="Garcia E."/>
            <person name="Garrido N."/>
            <person name="Medina M.J."/>
            <person name="Villalon P."/>
            <person name="Ramirez-Arocha A.C."/>
            <person name="Jimenez P."/>
            <person name="Cuesta I."/>
            <person name="Valdezate S."/>
        </authorList>
    </citation>
    <scope>NUCLEOTIDE SEQUENCE [LARGE SCALE GENOMIC DNA]</scope>
    <source>
        <strain evidence="5 6">CNM20110626</strain>
    </source>
</reference>
<evidence type="ECO:0000313" key="5">
    <source>
        <dbReference type="EMBL" id="NEW35800.1"/>
    </source>
</evidence>
<evidence type="ECO:0000313" key="6">
    <source>
        <dbReference type="Proteomes" id="UP000471166"/>
    </source>
</evidence>
<comment type="similarity">
    <text evidence="1">Belongs to the type-I restriction system S methylase family.</text>
</comment>
<dbReference type="GO" id="GO:0003677">
    <property type="term" value="F:DNA binding"/>
    <property type="evidence" value="ECO:0007669"/>
    <property type="project" value="UniProtKB-KW"/>
</dbReference>
<dbReference type="GO" id="GO:0009307">
    <property type="term" value="P:DNA restriction-modification system"/>
    <property type="evidence" value="ECO:0007669"/>
    <property type="project" value="UniProtKB-KW"/>
</dbReference>